<evidence type="ECO:0000256" key="1">
    <source>
        <dbReference type="ARBA" id="ARBA00004479"/>
    </source>
</evidence>
<dbReference type="Gene3D" id="2.60.40.10">
    <property type="entry name" value="Immunoglobulins"/>
    <property type="match status" value="1"/>
</dbReference>
<feature type="domain" description="AMOP" evidence="11">
    <location>
        <begin position="986"/>
        <end position="1115"/>
    </location>
</feature>
<evidence type="ECO:0000256" key="5">
    <source>
        <dbReference type="ARBA" id="ARBA00023136"/>
    </source>
</evidence>
<comment type="subcellular location">
    <subcellularLocation>
        <location evidence="1">Membrane</location>
        <topology evidence="1">Single-pass type I membrane protein</topology>
    </subcellularLocation>
</comment>
<dbReference type="Pfam" id="PF06119">
    <property type="entry name" value="NIDO"/>
    <property type="match status" value="1"/>
</dbReference>
<dbReference type="PROSITE" id="PS00022">
    <property type="entry name" value="EGF_1"/>
    <property type="match status" value="1"/>
</dbReference>
<reference evidence="14" key="1">
    <citation type="submission" date="2024-06" db="UniProtKB">
        <authorList>
            <consortium name="RefSeq"/>
        </authorList>
    </citation>
    <scope>NUCLEOTIDE SEQUENCE [LARGE SCALE GENOMIC DNA]</scope>
</reference>
<evidence type="ECO:0000259" key="12">
    <source>
        <dbReference type="PROSITE" id="PS51220"/>
    </source>
</evidence>
<dbReference type="PANTHER" id="PTHR24050:SF28">
    <property type="entry name" value="UROMODULIN-LIKE"/>
    <property type="match status" value="1"/>
</dbReference>
<feature type="domain" description="EGF-like" evidence="10">
    <location>
        <begin position="1876"/>
        <end position="1916"/>
    </location>
</feature>
<evidence type="ECO:0000313" key="15">
    <source>
        <dbReference type="RefSeq" id="XP_022319001.1"/>
    </source>
</evidence>
<evidence type="ECO:0000313" key="14">
    <source>
        <dbReference type="Proteomes" id="UP000694844"/>
    </source>
</evidence>
<evidence type="ECO:0000259" key="10">
    <source>
        <dbReference type="PROSITE" id="PS50026"/>
    </source>
</evidence>
<dbReference type="Gene3D" id="2.10.25.10">
    <property type="entry name" value="Laminin"/>
    <property type="match status" value="14"/>
</dbReference>
<dbReference type="PANTHER" id="PTHR24050">
    <property type="entry name" value="PA14 DOMAIN-CONTAINING PROTEIN"/>
    <property type="match status" value="1"/>
</dbReference>
<dbReference type="InterPro" id="IPR018097">
    <property type="entry name" value="EGF_Ca-bd_CS"/>
</dbReference>
<dbReference type="GO" id="GO:0016020">
    <property type="term" value="C:membrane"/>
    <property type="evidence" value="ECO:0007669"/>
    <property type="project" value="UniProtKB-SubCell"/>
</dbReference>
<dbReference type="Proteomes" id="UP000694844">
    <property type="component" value="Chromosome 1"/>
</dbReference>
<dbReference type="Pfam" id="PF00094">
    <property type="entry name" value="VWD"/>
    <property type="match status" value="1"/>
</dbReference>
<dbReference type="CDD" id="cd00054">
    <property type="entry name" value="EGF_CA"/>
    <property type="match status" value="7"/>
</dbReference>
<dbReference type="KEGG" id="cvn:111121840"/>
<dbReference type="SUPFAM" id="SSF49265">
    <property type="entry name" value="Fibronectin type III"/>
    <property type="match status" value="1"/>
</dbReference>
<dbReference type="RefSeq" id="XP_022319001.1">
    <property type="nucleotide sequence ID" value="XM_022463293.1"/>
</dbReference>
<dbReference type="SMART" id="SM00216">
    <property type="entry name" value="VWD"/>
    <property type="match status" value="1"/>
</dbReference>
<dbReference type="PROSITE" id="PS01186">
    <property type="entry name" value="EGF_2"/>
    <property type="match status" value="10"/>
</dbReference>
<dbReference type="GO" id="GO:0005509">
    <property type="term" value="F:calcium ion binding"/>
    <property type="evidence" value="ECO:0007669"/>
    <property type="project" value="InterPro"/>
</dbReference>
<keyword evidence="2 8" id="KW-0245">EGF-like domain</keyword>
<evidence type="ECO:0000256" key="6">
    <source>
        <dbReference type="ARBA" id="ARBA00023157"/>
    </source>
</evidence>
<dbReference type="PROSITE" id="PS00010">
    <property type="entry name" value="ASX_HYDROXYL"/>
    <property type="match status" value="10"/>
</dbReference>
<dbReference type="FunFam" id="2.10.25.10:FF:000119">
    <property type="entry name" value="vitamin K-dependent protein S"/>
    <property type="match status" value="2"/>
</dbReference>
<feature type="signal peptide" evidence="9">
    <location>
        <begin position="1"/>
        <end position="31"/>
    </location>
</feature>
<evidence type="ECO:0000256" key="8">
    <source>
        <dbReference type="PROSITE-ProRule" id="PRU00076"/>
    </source>
</evidence>
<dbReference type="PROSITE" id="PS50856">
    <property type="entry name" value="AMOP"/>
    <property type="match status" value="1"/>
</dbReference>
<dbReference type="InterPro" id="IPR024731">
    <property type="entry name" value="NELL2-like_EGF"/>
</dbReference>
<feature type="chain" id="PRO_5034049536" evidence="9">
    <location>
        <begin position="32"/>
        <end position="2271"/>
    </location>
</feature>
<accession>A0A8B8CWY8</accession>
<dbReference type="InterPro" id="IPR003886">
    <property type="entry name" value="NIDO_dom"/>
</dbReference>
<dbReference type="InterPro" id="IPR036116">
    <property type="entry name" value="FN3_sf"/>
</dbReference>
<keyword evidence="7" id="KW-0325">Glycoprotein</keyword>
<dbReference type="SMART" id="SM00539">
    <property type="entry name" value="NIDO"/>
    <property type="match status" value="1"/>
</dbReference>
<dbReference type="SUPFAM" id="SSF57196">
    <property type="entry name" value="EGF/Laminin"/>
    <property type="match status" value="2"/>
</dbReference>
<feature type="domain" description="EGF-like" evidence="10">
    <location>
        <begin position="1624"/>
        <end position="1664"/>
    </location>
</feature>
<evidence type="ECO:0000256" key="9">
    <source>
        <dbReference type="SAM" id="SignalP"/>
    </source>
</evidence>
<evidence type="ECO:0000256" key="7">
    <source>
        <dbReference type="ARBA" id="ARBA00023180"/>
    </source>
</evidence>
<feature type="domain" description="EGF-like" evidence="10">
    <location>
        <begin position="1581"/>
        <end position="1623"/>
    </location>
</feature>
<evidence type="ECO:0000256" key="2">
    <source>
        <dbReference type="ARBA" id="ARBA00022536"/>
    </source>
</evidence>
<comment type="caution">
    <text evidence="8">Lacks conserved residue(s) required for the propagation of feature annotation.</text>
</comment>
<dbReference type="SMART" id="SM00181">
    <property type="entry name" value="EGF"/>
    <property type="match status" value="17"/>
</dbReference>
<dbReference type="GO" id="GO:0071944">
    <property type="term" value="C:cell periphery"/>
    <property type="evidence" value="ECO:0007669"/>
    <property type="project" value="UniProtKB-ARBA"/>
</dbReference>
<feature type="domain" description="NIDO" evidence="12">
    <location>
        <begin position="835"/>
        <end position="985"/>
    </location>
</feature>
<dbReference type="PROSITE" id="PS50026">
    <property type="entry name" value="EGF_3"/>
    <property type="match status" value="7"/>
</dbReference>
<dbReference type="InterPro" id="IPR001846">
    <property type="entry name" value="VWF_type-D"/>
</dbReference>
<keyword evidence="4" id="KW-0677">Repeat</keyword>
<dbReference type="FunFam" id="2.10.25.10:FF:000005">
    <property type="entry name" value="Fibrillin 2"/>
    <property type="match status" value="2"/>
</dbReference>
<dbReference type="GO" id="GO:0005576">
    <property type="term" value="C:extracellular region"/>
    <property type="evidence" value="ECO:0007669"/>
    <property type="project" value="UniProtKB-SubCell"/>
</dbReference>
<evidence type="ECO:0000256" key="3">
    <source>
        <dbReference type="ARBA" id="ARBA00022729"/>
    </source>
</evidence>
<dbReference type="SUPFAM" id="SSF57184">
    <property type="entry name" value="Growth factor receptor domain"/>
    <property type="match status" value="4"/>
</dbReference>
<dbReference type="InterPro" id="IPR000152">
    <property type="entry name" value="EGF-type_Asp/Asn_hydroxyl_site"/>
</dbReference>
<dbReference type="InterPro" id="IPR009030">
    <property type="entry name" value="Growth_fac_rcpt_cys_sf"/>
</dbReference>
<dbReference type="PROSITE" id="PS51233">
    <property type="entry name" value="VWFD"/>
    <property type="match status" value="1"/>
</dbReference>
<dbReference type="SMART" id="SM00179">
    <property type="entry name" value="EGF_CA"/>
    <property type="match status" value="13"/>
</dbReference>
<feature type="domain" description="EGF-like" evidence="10">
    <location>
        <begin position="2168"/>
        <end position="2208"/>
    </location>
</feature>
<keyword evidence="5" id="KW-0472">Membrane</keyword>
<dbReference type="InterPro" id="IPR002049">
    <property type="entry name" value="LE_dom"/>
</dbReference>
<dbReference type="Pfam" id="PF07645">
    <property type="entry name" value="EGF_CA"/>
    <property type="match status" value="11"/>
</dbReference>
<reference evidence="15" key="2">
    <citation type="submission" date="2025-08" db="UniProtKB">
        <authorList>
            <consortium name="RefSeq"/>
        </authorList>
    </citation>
    <scope>IDENTIFICATION</scope>
    <source>
        <tissue evidence="15">Whole sample</tissue>
    </source>
</reference>
<evidence type="ECO:0000256" key="4">
    <source>
        <dbReference type="ARBA" id="ARBA00022737"/>
    </source>
</evidence>
<sequence>MTDLRRPRGTESTLVFLTYVILTNFITNASAQFDTTEVPTVTANVTICPFILLTPSFLETDYGKQANYTGFAEAKLEPGIKARWQFIRNGTEQDIDIHTEKYKGSTLLPNLTLIINNAVFEDEGSYRLQVLIRDGWCSSTEVELRKVRGIRNYGEICSHTRECDERRRLFCSEPFKKCYCDSKKLYTYSYNKVCFSQSDLRVIFNKTSSTITTSSLEIFWNDPSPHADLIQRYQLEISEYRGTFSVNESVERDNHYESNGTFIPGHLLVATITSVVNLTDIGETTYIRSENFNLVVEPFPPGLLNRSRCNLHPENIHLHWDLPLMNTSFDHFRVNISGNIQYSATNHINWYQRLEPGQKYEVIIQTVSWKDYDYQMLSTPRHEEITTMRTPKVNLLTDPIYPSHWSFDVPYLSYLNFNGSVQLKPEFTPILEVKWQKIRGSTAEDINITSYSRYEGSTVDKKNPRLFIDPVTFEDDYRDGTAYRCLARNSEGWGTSNNRSIWVKGSLKYYESCNETRECLWGSGMVCLSGECICDSRHYHRDSHCYYRSNLEARTQTLESSSCGYWGGFKLTWRHPSRDVDLVKGYELYWREESISHRRRSGLEFVGLDTEFTTPCSLKLQPGRLYWTTVRTIVGLRHPKETIVVEETAHSIILKPIKPGQIIRRLSNFSADGMLLKWEKSSTSFVNRYSVTVGNETKNTTGYLPEIVWNSPLMPLTVYTVSITAISYGYTTNFPTYGSNESLPSVNSITTSDSKYSGKVYLPYGSDDYILPTGHRASKNLISPITVDVGNGSFKGFNSVNVGSNGILGLEDNFNSPNSLDINSPNLNGRKIVCPFWTELKTDENAGRVYYNTYSRVPFHDEKDIMFLEQADDIIKKTFKDFGGFRATWLVKVTWENMTISGMEREKKVTFQCYLITDGKNTFAVFNYIDVDLKRKENKTISIGYRYNDIIERNAFSNQKNAFRMTVMPGNTGERGLWIYKMTEGVRDKKGEDCLNWFNQNQNTHIRDQLLANDIQCPCDTRLLRFDPRFAISRFDRTNRILCYASVKMENNAECCFKMYADTEHLGPLQRSKPLAGTMLQYSPFLKQPEYKINDVQPKDLCCRTKQCDLFYKVRPIPTCYSRSPFAPAGTYGDPHIRTLDGKLYTFNGYGEYTMMKINTSTVSFELQARTELATTQDGVTTNATVFSAFAAKDQTGSSIQMEMSRDKKGIYINANGKDLTKQFENANYTFLTSNISIRWDNGKISALFLKPLITIKVSIGKRLLVCETLVNKKFKGLTSGLMGNFDDIETNDFMLPNGTELDANSTRTEREIFNNFGQQWSVDEQSIFQYDDGMTFKDFSHPEFVPFFSDEVGEDRLNDAKAKCGSNPSPSCVSDYLATGDITLASASGKAEETSKMNVKVLENETPQISGNVTINAEVNKTVELKFYITDDGKSEPKYIILKRPTNFLFDNQTGIARWTPTNDTSAEISLLAEDDMGVQSPAFQVSINLCSGCSGHGRCDYENVLSTENSGSSKTACDCDLGYFGIDCEKETDACQDSPCSLNRTCIDLSPKEEILLGRGYNCSACPPGYDEIESSCIDIDECESVELNDCNASTETCENTEGGYICNCRPGHKKVDGHCTDIDECLVGTSECEQICHNSPGSFTCDCFVGFTLSADRHSCDKSDINPCNDFEKNCEYTCSNVTGILQCACPIGYSLAMNEISCKDINECNLPITSCEHGCINSKGSYNCTCRPGFSLNADKTTCKECDVPYYGQNCSKVCECGPGGNDCDPVHGCVCLPGWTGEKCDQDIDECSVNPFICGSDRICQNLEGTFSCTCGDGFLTVGDNCEDIDECSDLSLNDCPPSTSFCRNSYGNYSCECLAGFQMKNGACEDINECDLGVHGCSHMCINTDGDYNCACYYGFTLANDRKFCEKVDDIDTCSRFPGLECSYACRQRGHSSTSGICFCESGRKLDSDGKTCIDINECRDESPCSHNCTNIAGGFECGCAVGYRLQNDGVSCEECTGYFYGVNCETPCKCGRGAKECHHVTGCVCEMGWAGETCEVDVDECKSSPCIGDHQTCLNTPGSYRCECTSGFNMSKGHCTDIDECKLSVSSVCPQKCVNTEGSYKCACNDGYKLENDKDCADINECLDANCHDCENVPGSFKCLCRQGFKINSTTHMDCHNINECLDGISSCAGTAICTDTIGSYECRCPIGYKGDGHECTHWVKKAISLKGKHKGNHMETTSLQQVSMEFPSWKLPFTMWFPLEGKHPTLRFTCFHRMETRVN</sequence>
<dbReference type="InterPro" id="IPR005533">
    <property type="entry name" value="AMOP_dom"/>
</dbReference>
<dbReference type="InterPro" id="IPR013783">
    <property type="entry name" value="Ig-like_fold"/>
</dbReference>
<dbReference type="OrthoDB" id="5966313at2759"/>
<dbReference type="Pfam" id="PF12947">
    <property type="entry name" value="EGF_3"/>
    <property type="match status" value="1"/>
</dbReference>
<dbReference type="GeneID" id="111121840"/>
<evidence type="ECO:0000259" key="11">
    <source>
        <dbReference type="PROSITE" id="PS50856"/>
    </source>
</evidence>
<dbReference type="PROSITE" id="PS51220">
    <property type="entry name" value="NIDO"/>
    <property type="match status" value="1"/>
</dbReference>
<keyword evidence="6" id="KW-1015">Disulfide bond</keyword>
<feature type="domain" description="VWFD" evidence="13">
    <location>
        <begin position="1127"/>
        <end position="1330"/>
    </location>
</feature>
<evidence type="ECO:0000259" key="13">
    <source>
        <dbReference type="PROSITE" id="PS51233"/>
    </source>
</evidence>
<protein>
    <submittedName>
        <fullName evidence="15">Uncharacterized protein LOC111121840</fullName>
    </submittedName>
</protein>
<dbReference type="GO" id="GO:0007160">
    <property type="term" value="P:cell-matrix adhesion"/>
    <property type="evidence" value="ECO:0007669"/>
    <property type="project" value="InterPro"/>
</dbReference>
<dbReference type="InterPro" id="IPR052235">
    <property type="entry name" value="Nephronectin_domain"/>
</dbReference>
<dbReference type="PROSITE" id="PS01187">
    <property type="entry name" value="EGF_CA"/>
    <property type="match status" value="4"/>
</dbReference>
<keyword evidence="14" id="KW-1185">Reference proteome</keyword>
<dbReference type="InterPro" id="IPR000742">
    <property type="entry name" value="EGF"/>
</dbReference>
<keyword evidence="3 9" id="KW-0732">Signal</keyword>
<gene>
    <name evidence="15" type="primary">LOC111121840</name>
</gene>
<dbReference type="CDD" id="cd00055">
    <property type="entry name" value="EGF_Lam"/>
    <property type="match status" value="1"/>
</dbReference>
<feature type="domain" description="EGF-like" evidence="10">
    <location>
        <begin position="1833"/>
        <end position="1875"/>
    </location>
</feature>
<dbReference type="InterPro" id="IPR001881">
    <property type="entry name" value="EGF-like_Ca-bd_dom"/>
</dbReference>
<proteinExistence type="predicted"/>
<feature type="domain" description="EGF-like" evidence="10">
    <location>
        <begin position="2048"/>
        <end position="2087"/>
    </location>
</feature>
<organism evidence="14 15">
    <name type="scientific">Crassostrea virginica</name>
    <name type="common">Eastern oyster</name>
    <dbReference type="NCBI Taxonomy" id="6565"/>
    <lineage>
        <taxon>Eukaryota</taxon>
        <taxon>Metazoa</taxon>
        <taxon>Spiralia</taxon>
        <taxon>Lophotrochozoa</taxon>
        <taxon>Mollusca</taxon>
        <taxon>Bivalvia</taxon>
        <taxon>Autobranchia</taxon>
        <taxon>Pteriomorphia</taxon>
        <taxon>Ostreida</taxon>
        <taxon>Ostreoidea</taxon>
        <taxon>Ostreidae</taxon>
        <taxon>Crassostrea</taxon>
    </lineage>
</organism>
<dbReference type="InterPro" id="IPR049883">
    <property type="entry name" value="NOTCH1_EGF-like"/>
</dbReference>
<name>A0A8B8CWY8_CRAVI</name>
<feature type="domain" description="EGF-like" evidence="10">
    <location>
        <begin position="1792"/>
        <end position="1832"/>
    </location>
</feature>